<keyword evidence="7" id="KW-0720">Serine protease</keyword>
<evidence type="ECO:0000256" key="12">
    <source>
        <dbReference type="ARBA" id="ARBA00037847"/>
    </source>
</evidence>
<keyword evidence="11" id="KW-0325">Glycoprotein</keyword>
<evidence type="ECO:0000256" key="4">
    <source>
        <dbReference type="ARBA" id="ARBA00022670"/>
    </source>
</evidence>
<evidence type="ECO:0000256" key="10">
    <source>
        <dbReference type="ARBA" id="ARBA00023136"/>
    </source>
</evidence>
<accession>A0A915CET7</accession>
<dbReference type="GO" id="GO:0008236">
    <property type="term" value="F:serine-type peptidase activity"/>
    <property type="evidence" value="ECO:0007669"/>
    <property type="project" value="UniProtKB-KW"/>
</dbReference>
<keyword evidence="5 14" id="KW-0812">Transmembrane</keyword>
<dbReference type="InterPro" id="IPR002469">
    <property type="entry name" value="Peptidase_S9B_N"/>
</dbReference>
<dbReference type="GO" id="GO:0012505">
    <property type="term" value="C:endomembrane system"/>
    <property type="evidence" value="ECO:0007669"/>
    <property type="project" value="UniProtKB-SubCell"/>
</dbReference>
<dbReference type="InterPro" id="IPR001375">
    <property type="entry name" value="Peptidase_S9_cat"/>
</dbReference>
<keyword evidence="10 14" id="KW-0472">Membrane</keyword>
<evidence type="ECO:0000256" key="13">
    <source>
        <dbReference type="ARBA" id="ARBA00058505"/>
    </source>
</evidence>
<evidence type="ECO:0000313" key="17">
    <source>
        <dbReference type="Proteomes" id="UP000887569"/>
    </source>
</evidence>
<dbReference type="Gene3D" id="3.40.50.1820">
    <property type="entry name" value="alpha/beta hydrolase"/>
    <property type="match status" value="1"/>
</dbReference>
<dbReference type="PANTHER" id="PTHR11731">
    <property type="entry name" value="PROTEASE FAMILY S9B,C DIPEPTIDYL-PEPTIDASE IV-RELATED"/>
    <property type="match status" value="1"/>
</dbReference>
<dbReference type="GO" id="GO:0006508">
    <property type="term" value="P:proteolysis"/>
    <property type="evidence" value="ECO:0007669"/>
    <property type="project" value="UniProtKB-KW"/>
</dbReference>
<keyword evidence="4" id="KW-0645">Protease</keyword>
<dbReference type="Pfam" id="PF00930">
    <property type="entry name" value="DPPIV_N"/>
    <property type="match status" value="1"/>
</dbReference>
<dbReference type="Gene3D" id="2.140.10.30">
    <property type="entry name" value="Dipeptidylpeptidase IV, N-terminal domain"/>
    <property type="match status" value="1"/>
</dbReference>
<protein>
    <submittedName>
        <fullName evidence="18">Dipeptidyl peptidase family member 1</fullName>
    </submittedName>
</protein>
<evidence type="ECO:0000256" key="6">
    <source>
        <dbReference type="ARBA" id="ARBA00022801"/>
    </source>
</evidence>
<keyword evidence="3" id="KW-0031">Aminopeptidase</keyword>
<evidence type="ECO:0000256" key="11">
    <source>
        <dbReference type="ARBA" id="ARBA00023180"/>
    </source>
</evidence>
<keyword evidence="8" id="KW-0735">Signal-anchor</keyword>
<keyword evidence="6" id="KW-0378">Hydrolase</keyword>
<evidence type="ECO:0000256" key="1">
    <source>
        <dbReference type="ARBA" id="ARBA00004606"/>
    </source>
</evidence>
<evidence type="ECO:0000313" key="18">
    <source>
        <dbReference type="WBParaSite" id="PgR138_g014_t05"/>
    </source>
</evidence>
<evidence type="ECO:0000256" key="7">
    <source>
        <dbReference type="ARBA" id="ARBA00022825"/>
    </source>
</evidence>
<comment type="similarity">
    <text evidence="2">Belongs to the peptidase S9B family. DPPIV subfamily.</text>
</comment>
<feature type="domain" description="Dipeptidylpeptidase IV N-terminal" evidence="16">
    <location>
        <begin position="154"/>
        <end position="538"/>
    </location>
</feature>
<evidence type="ECO:0000256" key="2">
    <source>
        <dbReference type="ARBA" id="ARBA00010036"/>
    </source>
</evidence>
<comment type="function">
    <text evidence="13">Removes N-terminal dipeptides sequentially from polypeptides. Essential for control of distal tip cell migration.</text>
</comment>
<name>A0A915CET7_PARUN</name>
<feature type="domain" description="Peptidase S9 prolyl oligopeptidase catalytic" evidence="15">
    <location>
        <begin position="635"/>
        <end position="826"/>
    </location>
</feature>
<organism evidence="17 18">
    <name type="scientific">Parascaris univalens</name>
    <name type="common">Nematode worm</name>
    <dbReference type="NCBI Taxonomy" id="6257"/>
    <lineage>
        <taxon>Eukaryota</taxon>
        <taxon>Metazoa</taxon>
        <taxon>Ecdysozoa</taxon>
        <taxon>Nematoda</taxon>
        <taxon>Chromadorea</taxon>
        <taxon>Rhabditida</taxon>
        <taxon>Spirurina</taxon>
        <taxon>Ascaridomorpha</taxon>
        <taxon>Ascaridoidea</taxon>
        <taxon>Ascarididae</taxon>
        <taxon>Parascaris</taxon>
    </lineage>
</organism>
<evidence type="ECO:0000256" key="5">
    <source>
        <dbReference type="ARBA" id="ARBA00022692"/>
    </source>
</evidence>
<dbReference type="GO" id="GO:0004177">
    <property type="term" value="F:aminopeptidase activity"/>
    <property type="evidence" value="ECO:0007669"/>
    <property type="project" value="UniProtKB-KW"/>
</dbReference>
<dbReference type="Pfam" id="PF00326">
    <property type="entry name" value="Peptidase_S9"/>
    <property type="match status" value="1"/>
</dbReference>
<evidence type="ECO:0000259" key="16">
    <source>
        <dbReference type="Pfam" id="PF00930"/>
    </source>
</evidence>
<dbReference type="GO" id="GO:0005886">
    <property type="term" value="C:plasma membrane"/>
    <property type="evidence" value="ECO:0007669"/>
    <property type="project" value="TreeGrafter"/>
</dbReference>
<comment type="subcellular location">
    <subcellularLocation>
        <location evidence="12">Endomembrane system</location>
        <topology evidence="12">Single-pass membrane protein</topology>
    </subcellularLocation>
    <subcellularLocation>
        <location evidence="1">Membrane</location>
        <topology evidence="1">Single-pass type II membrane protein</topology>
    </subcellularLocation>
</comment>
<dbReference type="GO" id="GO:0008239">
    <property type="term" value="F:dipeptidyl-peptidase activity"/>
    <property type="evidence" value="ECO:0007669"/>
    <property type="project" value="TreeGrafter"/>
</dbReference>
<evidence type="ECO:0000256" key="14">
    <source>
        <dbReference type="SAM" id="Phobius"/>
    </source>
</evidence>
<proteinExistence type="inferred from homology"/>
<dbReference type="WBParaSite" id="PgR138_g014_t05">
    <property type="protein sequence ID" value="PgR138_g014_t05"/>
    <property type="gene ID" value="PgR138_g014"/>
</dbReference>
<evidence type="ECO:0000256" key="3">
    <source>
        <dbReference type="ARBA" id="ARBA00022438"/>
    </source>
</evidence>
<feature type="transmembrane region" description="Helical" evidence="14">
    <location>
        <begin position="55"/>
        <end position="82"/>
    </location>
</feature>
<evidence type="ECO:0000256" key="8">
    <source>
        <dbReference type="ARBA" id="ARBA00022968"/>
    </source>
</evidence>
<dbReference type="SUPFAM" id="SSF82171">
    <property type="entry name" value="DPP6 N-terminal domain-like"/>
    <property type="match status" value="1"/>
</dbReference>
<evidence type="ECO:0000259" key="15">
    <source>
        <dbReference type="Pfam" id="PF00326"/>
    </source>
</evidence>
<keyword evidence="9 14" id="KW-1133">Transmembrane helix</keyword>
<dbReference type="InterPro" id="IPR029058">
    <property type="entry name" value="AB_hydrolase_fold"/>
</dbReference>
<keyword evidence="17" id="KW-1185">Reference proteome</keyword>
<dbReference type="FunFam" id="3.40.50.1820:FF:000003">
    <property type="entry name" value="Dipeptidyl peptidase 4"/>
    <property type="match status" value="1"/>
</dbReference>
<reference evidence="18" key="1">
    <citation type="submission" date="2022-11" db="UniProtKB">
        <authorList>
            <consortium name="WormBaseParasite"/>
        </authorList>
    </citation>
    <scope>IDENTIFICATION</scope>
</reference>
<dbReference type="Proteomes" id="UP000887569">
    <property type="component" value="Unplaced"/>
</dbReference>
<dbReference type="AlphaFoldDB" id="A0A915CET7"/>
<dbReference type="PANTHER" id="PTHR11731:SF200">
    <property type="entry name" value="DIPEPTIDYL PEPTIDASE 10, ISOFORM B"/>
    <property type="match status" value="1"/>
</dbReference>
<dbReference type="SUPFAM" id="SSF53474">
    <property type="entry name" value="alpha/beta-Hydrolases"/>
    <property type="match status" value="1"/>
</dbReference>
<dbReference type="InterPro" id="IPR050278">
    <property type="entry name" value="Serine_Prot_S9B/DPPIV"/>
</dbReference>
<sequence length="827" mass="94222">ECRIIHALSNVSKPDRETTSNALKTAINISFTMSLDRKELVVAGPLERNWRGIGIALFVIAAMCSLIVAAVFLFTPFSVAVYNTRTPVTLSDILNNGLLSPIENLEWLDADRVVIKSSEKIRIVDTTVTPPHSRVYAGEEVLARYGKVNSWSLSHDGKYMTMSYDERKQKRYRHSQWAAYKIARIPDTYSDTDVIKFENVGPHRTGDELLLLFKWNPKSNDFVFVHSNDIYYSEGPGSSSVFRLTNDSDPLIYNGICDWIYEEEILSSNAALWWSKSGQYLAFLTIDDRQVEQIQFPVFQRKQYPSMNSVPYPKTGVERLPHITLSIWNKATKEIRRMRIVLRHESLMTYLFSASWVTLHGRDHLIAVFANRYQNVTSITICTFDSSKCVLNYDQRYAIGQQRLWAEPEDYRIRFFTDDAYFVQLPHRKANGEVFTQVAKIIVAPHLTDGRVTFLSMGDYDVVSINAYNKNRNLLYFLAAAPLPSQRHLYVTSGSSTSHIAEAHCVTCGIAPNCTFQEVVFSEDADKYVLSCRGFGFPHVHLSSISSNNTLLKEFAESEMLEQRFSEKAWPTPHFESVTLRDGYVALVKMLLPPGFHRGALDSKYPVVVSVYGGPGSQKVTEDFTPSHLDIVLASTFKYVIIYIDGRGSGMRGWKYKAPIYGAFGTVEVDDQIETVRILAARHNFIDTRHIAIWGWSYGGFVSAHVVEHDNKQTFKCAVSVAPVTNFKYYDATYTERYMGAANELAYERTDLMRNVSSFRNVRFLLVHGIADDNVQLQHSAELIRALSEQNIQFQLMIYPDASHGLAWARLHLFTMLIDFFQKCFQA</sequence>
<evidence type="ECO:0000256" key="9">
    <source>
        <dbReference type="ARBA" id="ARBA00022989"/>
    </source>
</evidence>